<protein>
    <submittedName>
        <fullName evidence="1">Uncharacterized protein</fullName>
    </submittedName>
</protein>
<dbReference type="RefSeq" id="XP_021338670.1">
    <property type="nucleotide sequence ID" value="XM_021482116.1"/>
</dbReference>
<dbReference type="KEGG" id="bmic:BMR1_03g02906"/>
<dbReference type="EMBL" id="LN871598">
    <property type="protein sequence ID" value="SJK86520.1"/>
    <property type="molecule type" value="Genomic_DNA"/>
</dbReference>
<reference evidence="1 2" key="2">
    <citation type="journal article" date="2013" name="PLoS ONE">
        <title>Whole genome mapping and re-organization of the nuclear and mitochondrial genomes of Babesia microti isolates.</title>
        <authorList>
            <person name="Cornillot E."/>
            <person name="Dassouli A."/>
            <person name="Garg A."/>
            <person name="Pachikara N."/>
            <person name="Randazzo S."/>
            <person name="Depoix D."/>
            <person name="Carcy B."/>
            <person name="Delbecq S."/>
            <person name="Frutos R."/>
            <person name="Silva J.C."/>
            <person name="Sutton R."/>
            <person name="Krause P.J."/>
            <person name="Mamoun C.B."/>
        </authorList>
    </citation>
    <scope>NUCLEOTIDE SEQUENCE [LARGE SCALE GENOMIC DNA]</scope>
    <source>
        <strain evidence="1 2">RI</strain>
    </source>
</reference>
<gene>
    <name evidence="1" type="ORF">BMR1_03g02906</name>
</gene>
<proteinExistence type="predicted"/>
<dbReference type="Proteomes" id="UP000002899">
    <property type="component" value="Chromosome III"/>
</dbReference>
<dbReference type="VEuPathDB" id="PiroplasmaDB:BMR1_03g02906"/>
<name>A0A1R4AC16_BABMR</name>
<dbReference type="OrthoDB" id="360604at2759"/>
<reference evidence="1 2" key="1">
    <citation type="journal article" date="2012" name="Nucleic Acids Res.">
        <title>Sequencing of the smallest Apicomplexan genome from the human pathogen Babesia microti.</title>
        <authorList>
            <person name="Cornillot E."/>
            <person name="Hadj-Kaddour K."/>
            <person name="Dassouli A."/>
            <person name="Noel B."/>
            <person name="Ranwez V."/>
            <person name="Vacherie B."/>
            <person name="Augagneur Y."/>
            <person name="Bres V."/>
            <person name="Duclos A."/>
            <person name="Randazzo S."/>
            <person name="Carcy B."/>
            <person name="Debierre-Grockiego F."/>
            <person name="Delbecq S."/>
            <person name="Moubri-Menage K."/>
            <person name="Shams-Eldin H."/>
            <person name="Usmani-Brown S."/>
            <person name="Bringaud F."/>
            <person name="Wincker P."/>
            <person name="Vivares C.P."/>
            <person name="Schwarz R.T."/>
            <person name="Schetters T.P."/>
            <person name="Krause P.J."/>
            <person name="Gorenflot A."/>
            <person name="Berry V."/>
            <person name="Barbe V."/>
            <person name="Ben Mamoun C."/>
        </authorList>
    </citation>
    <scope>NUCLEOTIDE SEQUENCE [LARGE SCALE GENOMIC DNA]</scope>
    <source>
        <strain evidence="1 2">RI</strain>
    </source>
</reference>
<sequence length="115" mass="13281">MYLAIIRAKTTPKLVESLAKFRECVSKLRVGRAKQRYAGWPPKDAIYIAKNNFGPLDRTMFVINRILPTGVTREPTLVICCGNTPVLMFNRHQFESFLSHLPWIKTQLSNQYKLI</sequence>
<organism evidence="1 2">
    <name type="scientific">Babesia microti (strain RI)</name>
    <dbReference type="NCBI Taxonomy" id="1133968"/>
    <lineage>
        <taxon>Eukaryota</taxon>
        <taxon>Sar</taxon>
        <taxon>Alveolata</taxon>
        <taxon>Apicomplexa</taxon>
        <taxon>Aconoidasida</taxon>
        <taxon>Piroplasmida</taxon>
        <taxon>Babesiidae</taxon>
        <taxon>Babesia</taxon>
    </lineage>
</organism>
<reference evidence="1 2" key="3">
    <citation type="journal article" date="2016" name="Sci. Rep.">
        <title>Genome-wide diversity and gene expression profiling of Babesia microti isolates identify polymorphic genes that mediate host-pathogen interactions.</title>
        <authorList>
            <person name="Silva J.C."/>
            <person name="Cornillot E."/>
            <person name="McCracken C."/>
            <person name="Usmani-Brown S."/>
            <person name="Dwivedi A."/>
            <person name="Ifeonu O.O."/>
            <person name="Crabtree J."/>
            <person name="Gotia H.T."/>
            <person name="Virji A.Z."/>
            <person name="Reynes C."/>
            <person name="Colinge J."/>
            <person name="Kumar V."/>
            <person name="Lawres L."/>
            <person name="Pazzi J.E."/>
            <person name="Pablo J.V."/>
            <person name="Hung C."/>
            <person name="Brancato J."/>
            <person name="Kumari P."/>
            <person name="Orvis J."/>
            <person name="Tretina K."/>
            <person name="Chibucos M."/>
            <person name="Ott S."/>
            <person name="Sadzewicz L."/>
            <person name="Sengamalay N."/>
            <person name="Shetty A.C."/>
            <person name="Su Q."/>
            <person name="Tallon L."/>
            <person name="Fraser C.M."/>
            <person name="Frutos R."/>
            <person name="Molina D.M."/>
            <person name="Krause P.J."/>
            <person name="Ben Mamoun C."/>
        </authorList>
    </citation>
    <scope>NUCLEOTIDE SEQUENCE [LARGE SCALE GENOMIC DNA]</scope>
    <source>
        <strain evidence="1 2">RI</strain>
    </source>
</reference>
<evidence type="ECO:0000313" key="2">
    <source>
        <dbReference type="Proteomes" id="UP000002899"/>
    </source>
</evidence>
<dbReference type="GeneID" id="33043717"/>
<dbReference type="AlphaFoldDB" id="A0A1R4AC16"/>
<accession>A0A1R4AC16</accession>
<evidence type="ECO:0000313" key="1">
    <source>
        <dbReference type="EMBL" id="SJK86520.1"/>
    </source>
</evidence>
<keyword evidence="2" id="KW-1185">Reference proteome</keyword>